<protein>
    <submittedName>
        <fullName evidence="1">Uncharacterized protein</fullName>
    </submittedName>
</protein>
<name>A0AAD8NJS4_TARER</name>
<evidence type="ECO:0000313" key="2">
    <source>
        <dbReference type="Proteomes" id="UP001229421"/>
    </source>
</evidence>
<comment type="caution">
    <text evidence="1">The sequence shown here is derived from an EMBL/GenBank/DDBJ whole genome shotgun (WGS) entry which is preliminary data.</text>
</comment>
<proteinExistence type="predicted"/>
<dbReference type="Proteomes" id="UP001229421">
    <property type="component" value="Unassembled WGS sequence"/>
</dbReference>
<dbReference type="AlphaFoldDB" id="A0AAD8NJS4"/>
<reference evidence="1" key="1">
    <citation type="journal article" date="2023" name="bioRxiv">
        <title>Improved chromosome-level genome assembly for marigold (Tagetes erecta).</title>
        <authorList>
            <person name="Jiang F."/>
            <person name="Yuan L."/>
            <person name="Wang S."/>
            <person name="Wang H."/>
            <person name="Xu D."/>
            <person name="Wang A."/>
            <person name="Fan W."/>
        </authorList>
    </citation>
    <scope>NUCLEOTIDE SEQUENCE</scope>
    <source>
        <strain evidence="1">WSJ</strain>
        <tissue evidence="1">Leaf</tissue>
    </source>
</reference>
<gene>
    <name evidence="1" type="ORF">QVD17_27735</name>
</gene>
<accession>A0AAD8NJS4</accession>
<organism evidence="1 2">
    <name type="scientific">Tagetes erecta</name>
    <name type="common">African marigold</name>
    <dbReference type="NCBI Taxonomy" id="13708"/>
    <lineage>
        <taxon>Eukaryota</taxon>
        <taxon>Viridiplantae</taxon>
        <taxon>Streptophyta</taxon>
        <taxon>Embryophyta</taxon>
        <taxon>Tracheophyta</taxon>
        <taxon>Spermatophyta</taxon>
        <taxon>Magnoliopsida</taxon>
        <taxon>eudicotyledons</taxon>
        <taxon>Gunneridae</taxon>
        <taxon>Pentapetalae</taxon>
        <taxon>asterids</taxon>
        <taxon>campanulids</taxon>
        <taxon>Asterales</taxon>
        <taxon>Asteraceae</taxon>
        <taxon>Asteroideae</taxon>
        <taxon>Heliantheae alliance</taxon>
        <taxon>Tageteae</taxon>
        <taxon>Tagetes</taxon>
    </lineage>
</organism>
<keyword evidence="2" id="KW-1185">Reference proteome</keyword>
<evidence type="ECO:0000313" key="1">
    <source>
        <dbReference type="EMBL" id="KAK1418590.1"/>
    </source>
</evidence>
<dbReference type="EMBL" id="JAUHHV010000007">
    <property type="protein sequence ID" value="KAK1418590.1"/>
    <property type="molecule type" value="Genomic_DNA"/>
</dbReference>
<sequence>MLSLRGSVSQFLHRPWKFKQEQASIRANTESYFLDKLLDIVVFLQKRKKENLMHLNISIHFLANNIPVVFLQKRKKANLMHLNISIHFLANNIPVVFLQKRKKANLMHLNISIHFLANNIPAEVEKEILTENNGVSLYTSSPC</sequence>